<dbReference type="AlphaFoldDB" id="A0A9D1JNT7"/>
<dbReference type="EMBL" id="DVIU01000192">
    <property type="protein sequence ID" value="HIS36889.1"/>
    <property type="molecule type" value="Genomic_DNA"/>
</dbReference>
<organism evidence="2 3">
    <name type="scientific">Candidatus Scatousia excrementigallinarum</name>
    <dbReference type="NCBI Taxonomy" id="2840935"/>
    <lineage>
        <taxon>Bacteria</taxon>
        <taxon>Candidatus Scatousia</taxon>
    </lineage>
</organism>
<feature type="transmembrane region" description="Helical" evidence="1">
    <location>
        <begin position="123"/>
        <end position="142"/>
    </location>
</feature>
<comment type="caution">
    <text evidence="2">The sequence shown here is derived from an EMBL/GenBank/DDBJ whole genome shotgun (WGS) entry which is preliminary data.</text>
</comment>
<accession>A0A9D1JNT7</accession>
<sequence>MISTSYLYSKLGSNSSLLPLAIKDVANSVGLTAGSYITGKNVESQDRFIDEFGTQAIWLGAIPFFKGLTNYSVYKILDIDPAFDVRNFKNKEILALSIEKAPTKEIAESIKKAASKEKLVKNLALGKFAFATVGAIAAYTGLTKYRQNYRLKKAKEELAEQNNNSQPKLHTLNKNQIPQAFQGFKGQKDKNISFNGALQEFMFNPAKNMMLLDGAITEERLRNSESKQEFINYTIKEGGTWAFMYFAGDIIKNHLEKKALAKKQPTPISLDSRIIESKDLREAFRLGTIKHSLDEFAKKCPENTSDVDIYKFIHENQDNFIVKMGKKSKLIATIKTADDISERPIDTRAYLDIKEFKNLKDELNLLYSKAPKDNVDAYLTGVIKTKRMSVLKNMGICIGALGVGVPLLMIAMRYILPNNKEYKVMEQAKKETSSTIANA</sequence>
<dbReference type="Proteomes" id="UP000823928">
    <property type="component" value="Unassembled WGS sequence"/>
</dbReference>
<keyword evidence="1" id="KW-1133">Transmembrane helix</keyword>
<reference evidence="2" key="1">
    <citation type="submission" date="2020-10" db="EMBL/GenBank/DDBJ databases">
        <authorList>
            <person name="Gilroy R."/>
        </authorList>
    </citation>
    <scope>NUCLEOTIDE SEQUENCE</scope>
    <source>
        <strain evidence="2">6276</strain>
    </source>
</reference>
<evidence type="ECO:0000313" key="2">
    <source>
        <dbReference type="EMBL" id="HIS36889.1"/>
    </source>
</evidence>
<keyword evidence="1" id="KW-0472">Membrane</keyword>
<reference evidence="2" key="2">
    <citation type="journal article" date="2021" name="PeerJ">
        <title>Extensive microbial diversity within the chicken gut microbiome revealed by metagenomics and culture.</title>
        <authorList>
            <person name="Gilroy R."/>
            <person name="Ravi A."/>
            <person name="Getino M."/>
            <person name="Pursley I."/>
            <person name="Horton D.L."/>
            <person name="Alikhan N.F."/>
            <person name="Baker D."/>
            <person name="Gharbi K."/>
            <person name="Hall N."/>
            <person name="Watson M."/>
            <person name="Adriaenssens E.M."/>
            <person name="Foster-Nyarko E."/>
            <person name="Jarju S."/>
            <person name="Secka A."/>
            <person name="Antonio M."/>
            <person name="Oren A."/>
            <person name="Chaudhuri R.R."/>
            <person name="La Ragione R."/>
            <person name="Hildebrand F."/>
            <person name="Pallen M.J."/>
        </authorList>
    </citation>
    <scope>NUCLEOTIDE SEQUENCE</scope>
    <source>
        <strain evidence="2">6276</strain>
    </source>
</reference>
<keyword evidence="1" id="KW-0812">Transmembrane</keyword>
<feature type="transmembrane region" description="Helical" evidence="1">
    <location>
        <begin position="394"/>
        <end position="416"/>
    </location>
</feature>
<proteinExistence type="predicted"/>
<name>A0A9D1JNT7_9BACT</name>
<evidence type="ECO:0000256" key="1">
    <source>
        <dbReference type="SAM" id="Phobius"/>
    </source>
</evidence>
<gene>
    <name evidence="2" type="ORF">IAC10_09735</name>
</gene>
<evidence type="ECO:0000313" key="3">
    <source>
        <dbReference type="Proteomes" id="UP000823928"/>
    </source>
</evidence>
<protein>
    <submittedName>
        <fullName evidence="2">Uncharacterized protein</fullName>
    </submittedName>
</protein>